<reference evidence="1" key="1">
    <citation type="journal article" date="2014" name="Front. Microbiol.">
        <title>High frequency of phylogenetically diverse reductive dehalogenase-homologous genes in deep subseafloor sedimentary metagenomes.</title>
        <authorList>
            <person name="Kawai M."/>
            <person name="Futagami T."/>
            <person name="Toyoda A."/>
            <person name="Takaki Y."/>
            <person name="Nishi S."/>
            <person name="Hori S."/>
            <person name="Arai W."/>
            <person name="Tsubouchi T."/>
            <person name="Morono Y."/>
            <person name="Uchiyama I."/>
            <person name="Ito T."/>
            <person name="Fujiyama A."/>
            <person name="Inagaki F."/>
            <person name="Takami H."/>
        </authorList>
    </citation>
    <scope>NUCLEOTIDE SEQUENCE</scope>
    <source>
        <strain evidence="1">Expedition CK06-06</strain>
    </source>
</reference>
<evidence type="ECO:0008006" key="2">
    <source>
        <dbReference type="Google" id="ProtNLM"/>
    </source>
</evidence>
<name>X1D0Q1_9ZZZZ</name>
<evidence type="ECO:0000313" key="1">
    <source>
        <dbReference type="EMBL" id="GAH13732.1"/>
    </source>
</evidence>
<feature type="non-terminal residue" evidence="1">
    <location>
        <position position="1"/>
    </location>
</feature>
<comment type="caution">
    <text evidence="1">The sequence shown here is derived from an EMBL/GenBank/DDBJ whole genome shotgun (WGS) entry which is preliminary data.</text>
</comment>
<proteinExistence type="predicted"/>
<dbReference type="EMBL" id="BART01036713">
    <property type="protein sequence ID" value="GAH13732.1"/>
    <property type="molecule type" value="Genomic_DNA"/>
</dbReference>
<accession>X1D0Q1</accession>
<sequence length="44" mass="4595">VKYDSSGVQQWNSTWGGIDNEAGSGVAVDTSDNIYITGIPFSAS</sequence>
<dbReference type="AlphaFoldDB" id="X1D0Q1"/>
<protein>
    <recommendedName>
        <fullName evidence="2">Beta-propeller repeat protein</fullName>
    </recommendedName>
</protein>
<gene>
    <name evidence="1" type="ORF">S01H4_61779</name>
</gene>
<organism evidence="1">
    <name type="scientific">marine sediment metagenome</name>
    <dbReference type="NCBI Taxonomy" id="412755"/>
    <lineage>
        <taxon>unclassified sequences</taxon>
        <taxon>metagenomes</taxon>
        <taxon>ecological metagenomes</taxon>
    </lineage>
</organism>